<keyword evidence="1" id="KW-0808">Transferase</keyword>
<reference evidence="1" key="1">
    <citation type="submission" date="2021-11" db="EMBL/GenBank/DDBJ databases">
        <title>Study of the species diversity of bacterial strains isolated from a unique natural object - Shulgan-Tash cave (Bashkiria).</title>
        <authorList>
            <person name="Sazanova A.L."/>
            <person name="Chirak E.R."/>
            <person name="Safronova V.I."/>
        </authorList>
    </citation>
    <scope>NUCLEOTIDE SEQUENCE</scope>
    <source>
        <strain evidence="1">P1</strain>
    </source>
</reference>
<evidence type="ECO:0000313" key="1">
    <source>
        <dbReference type="EMBL" id="UUZ45859.1"/>
    </source>
</evidence>
<evidence type="ECO:0000313" key="2">
    <source>
        <dbReference type="Proteomes" id="UP001059663"/>
    </source>
</evidence>
<protein>
    <submittedName>
        <fullName evidence="1">Histidine kinase</fullName>
    </submittedName>
</protein>
<keyword evidence="1" id="KW-0418">Kinase</keyword>
<name>A0AC61U7B5_9MICO</name>
<gene>
    <name evidence="1" type="ORF">LP422_08175</name>
</gene>
<proteinExistence type="predicted"/>
<dbReference type="Proteomes" id="UP001059663">
    <property type="component" value="Chromosome"/>
</dbReference>
<dbReference type="EMBL" id="CP087977">
    <property type="protein sequence ID" value="UUZ45859.1"/>
    <property type="molecule type" value="Genomic_DNA"/>
</dbReference>
<accession>A0AC61U7B5</accession>
<organism evidence="1 2">
    <name type="scientific">Janibacter limosus</name>
    <dbReference type="NCBI Taxonomy" id="53458"/>
    <lineage>
        <taxon>Bacteria</taxon>
        <taxon>Bacillati</taxon>
        <taxon>Actinomycetota</taxon>
        <taxon>Actinomycetes</taxon>
        <taxon>Micrococcales</taxon>
        <taxon>Intrasporangiaceae</taxon>
        <taxon>Janibacter</taxon>
    </lineage>
</organism>
<sequence length="163" mass="17666">MARDVHDVVGHSLTVVSLKADSAERLVDIDPERAKGEIAAIRSLTRQSLAEIRATVAGLRITRLADERDAALAALADAGIEASVPDDYDVVDPAHRITVAWALREATTNVIRHSGAQRVDVAWGPTPAGGHRRRSRAERPSGGQWPHRAARAARRGRGPSRRR</sequence>